<dbReference type="EnsemblFungi" id="FOXG_16179T0">
    <property type="protein sequence ID" value="FOXG_16179P0"/>
    <property type="gene ID" value="FOXG_16179"/>
</dbReference>
<reference evidence="2" key="2">
    <citation type="submission" date="2025-05" db="UniProtKB">
        <authorList>
            <consortium name="EnsemblFungi"/>
        </authorList>
    </citation>
    <scope>IDENTIFICATION</scope>
    <source>
        <strain evidence="2">4287 / CBS 123668 / FGSC 9935 / NRRL 34936</strain>
    </source>
</reference>
<protein>
    <submittedName>
        <fullName evidence="2">Uncharacterized protein</fullName>
    </submittedName>
</protein>
<dbReference type="EnsemblFungi" id="FOXG_16201T0">
    <property type="protein sequence ID" value="FOXG_16201P0"/>
    <property type="gene ID" value="FOXG_16201"/>
</dbReference>
<reference evidence="3" key="1">
    <citation type="journal article" date="2012" name="Mol. Plant Microbe Interact.">
        <title>A highly conserved effector in Fusarium oxysporum is required for full virulence on Arabidopsis.</title>
        <authorList>
            <person name="Thatcher L.F."/>
            <person name="Gardiner D.M."/>
            <person name="Kazan K."/>
            <person name="Manners J."/>
        </authorList>
    </citation>
    <scope>NUCLEOTIDE SEQUENCE [LARGE SCALE GENOMIC DNA]</scope>
    <source>
        <strain evidence="3">Fo5176</strain>
    </source>
</reference>
<dbReference type="Proteomes" id="UP000002489">
    <property type="component" value="Unassembled WGS sequence"/>
</dbReference>
<name>A0A0D2XS80_FUSOF</name>
<evidence type="ECO:0000313" key="2">
    <source>
        <dbReference type="EnsemblFungi" id="FOXG_06832P0"/>
    </source>
</evidence>
<dbReference type="EnsemblFungi" id="FOXG_06832T0">
    <property type="protein sequence ID" value="FOXG_06832P0"/>
    <property type="gene ID" value="FOXG_06832"/>
</dbReference>
<evidence type="ECO:0000313" key="3">
    <source>
        <dbReference type="Proteomes" id="UP000002489"/>
    </source>
</evidence>
<evidence type="ECO:0000256" key="1">
    <source>
        <dbReference type="SAM" id="MobiDB-lite"/>
    </source>
</evidence>
<proteinExistence type="predicted"/>
<sequence length="62" mass="7053">MGWLRKEQGGRKLVKIFESVGDVVDLDEKAEEESMGTDLKAEAPSFNDQDTHPPQPKTHGWW</sequence>
<feature type="region of interest" description="Disordered" evidence="1">
    <location>
        <begin position="28"/>
        <end position="62"/>
    </location>
</feature>
<organism evidence="2 3">
    <name type="scientific">Fusarium oxysporum (strain Fo5176)</name>
    <name type="common">Fusarium vascular wilt</name>
    <dbReference type="NCBI Taxonomy" id="660025"/>
    <lineage>
        <taxon>Eukaryota</taxon>
        <taxon>Fungi</taxon>
        <taxon>Dikarya</taxon>
        <taxon>Ascomycota</taxon>
        <taxon>Pezizomycotina</taxon>
        <taxon>Sordariomycetes</taxon>
        <taxon>Hypocreomycetidae</taxon>
        <taxon>Hypocreales</taxon>
        <taxon>Nectriaceae</taxon>
        <taxon>Fusarium</taxon>
        <taxon>Fusarium oxysporum species complex</taxon>
    </lineage>
</organism>
<dbReference type="AlphaFoldDB" id="A0A0D2XS80"/>
<accession>A0A0D2XS80</accession>